<dbReference type="AlphaFoldDB" id="A0A1X4XY95"/>
<reference evidence="1 2" key="1">
    <citation type="journal article" date="2017" name="Front. Microbiol.">
        <title>Genome Sequence of Desulfurella amilsii Strain TR1 and Comparative Genomics of Desulfurellaceae Family.</title>
        <authorList>
            <person name="Florentino A.P."/>
            <person name="Stams A.J."/>
            <person name="Sanchez-Andrea I."/>
        </authorList>
    </citation>
    <scope>NUCLEOTIDE SEQUENCE [LARGE SCALE GENOMIC DNA]</scope>
    <source>
        <strain evidence="1 2">TR1</strain>
    </source>
</reference>
<comment type="caution">
    <text evidence="1">The sequence shown here is derived from an EMBL/GenBank/DDBJ whole genome shotgun (WGS) entry which is preliminary data.</text>
</comment>
<evidence type="ECO:0000313" key="2">
    <source>
        <dbReference type="Proteomes" id="UP000194141"/>
    </source>
</evidence>
<dbReference type="SUPFAM" id="SSF48013">
    <property type="entry name" value="NusB-like"/>
    <property type="match status" value="1"/>
</dbReference>
<sequence>MSDKYQARKIAIFYIYANYFNENDISVFLENKENVDLRYIETLISLYRNQQKIIKKLLSYILKKERLTTFHMVLLMVMVAENYIVEFTDEDVRDYIQIANKYADQFLIDIIYFAKKSNILKLAQ</sequence>
<keyword evidence="2" id="KW-1185">Reference proteome</keyword>
<dbReference type="InterPro" id="IPR035926">
    <property type="entry name" value="NusB-like_sf"/>
</dbReference>
<proteinExistence type="predicted"/>
<dbReference type="Proteomes" id="UP000194141">
    <property type="component" value="Unassembled WGS sequence"/>
</dbReference>
<protein>
    <recommendedName>
        <fullName evidence="3">NusB/RsmB/TIM44 domain-containing protein</fullName>
    </recommendedName>
</protein>
<accession>A0A1X4XY95</accession>
<evidence type="ECO:0000313" key="1">
    <source>
        <dbReference type="EMBL" id="OSS42507.1"/>
    </source>
</evidence>
<dbReference type="EMBL" id="MDSU01000016">
    <property type="protein sequence ID" value="OSS42507.1"/>
    <property type="molecule type" value="Genomic_DNA"/>
</dbReference>
<dbReference type="RefSeq" id="WP_086033421.1">
    <property type="nucleotide sequence ID" value="NZ_MDSU01000016.1"/>
</dbReference>
<organism evidence="1 2">
    <name type="scientific">Desulfurella amilsii</name>
    <dbReference type="NCBI Taxonomy" id="1562698"/>
    <lineage>
        <taxon>Bacteria</taxon>
        <taxon>Pseudomonadati</taxon>
        <taxon>Campylobacterota</taxon>
        <taxon>Desulfurellia</taxon>
        <taxon>Desulfurellales</taxon>
        <taxon>Desulfurellaceae</taxon>
        <taxon>Desulfurella</taxon>
    </lineage>
</organism>
<dbReference type="STRING" id="1562698.DESAMIL20_691"/>
<gene>
    <name evidence="1" type="ORF">DESAMIL20_691</name>
</gene>
<evidence type="ECO:0008006" key="3">
    <source>
        <dbReference type="Google" id="ProtNLM"/>
    </source>
</evidence>
<name>A0A1X4XY95_9BACT</name>